<evidence type="ECO:0000256" key="1">
    <source>
        <dbReference type="ARBA" id="ARBA00004123"/>
    </source>
</evidence>
<feature type="binding site" evidence="9">
    <location>
        <position position="17"/>
    </location>
    <ligand>
        <name>Zn(2+)</name>
        <dbReference type="ChEBI" id="CHEBI:29105"/>
        <label>1</label>
    </ligand>
</feature>
<feature type="binding site" evidence="9">
    <location>
        <position position="15"/>
    </location>
    <ligand>
        <name>Zn(2+)</name>
        <dbReference type="ChEBI" id="CHEBI:29105"/>
        <label>1</label>
    </ligand>
</feature>
<feature type="binding site" evidence="9">
    <location>
        <position position="58"/>
    </location>
    <ligand>
        <name>Zn(2+)</name>
        <dbReference type="ChEBI" id="CHEBI:29105"/>
        <label>2</label>
    </ligand>
</feature>
<dbReference type="SMART" id="SM00249">
    <property type="entry name" value="PHD"/>
    <property type="match status" value="1"/>
</dbReference>
<dbReference type="GO" id="GO:0008270">
    <property type="term" value="F:zinc ion binding"/>
    <property type="evidence" value="ECO:0007669"/>
    <property type="project" value="UniProtKB-KW"/>
</dbReference>
<dbReference type="GO" id="GO:0005634">
    <property type="term" value="C:nucleus"/>
    <property type="evidence" value="ECO:0007669"/>
    <property type="project" value="UniProtKB-SubCell"/>
</dbReference>
<dbReference type="OrthoDB" id="5411773at2759"/>
<comment type="subcellular location">
    <subcellularLocation>
        <location evidence="1">Nucleus</location>
    </subcellularLocation>
</comment>
<gene>
    <name evidence="12" type="ORF">BCR32DRAFT_207988</name>
</gene>
<organism evidence="12 13">
    <name type="scientific">Anaeromyces robustus</name>
    <dbReference type="NCBI Taxonomy" id="1754192"/>
    <lineage>
        <taxon>Eukaryota</taxon>
        <taxon>Fungi</taxon>
        <taxon>Fungi incertae sedis</taxon>
        <taxon>Chytridiomycota</taxon>
        <taxon>Chytridiomycota incertae sedis</taxon>
        <taxon>Neocallimastigomycetes</taxon>
        <taxon>Neocallimastigales</taxon>
        <taxon>Neocallimastigaceae</taxon>
        <taxon>Anaeromyces</taxon>
    </lineage>
</organism>
<name>A0A1Y1WVD0_9FUNG</name>
<feature type="site" description="Histone H3K4me3 binding" evidence="8">
    <location>
        <position position="14"/>
    </location>
</feature>
<keyword evidence="7" id="KW-0539">Nucleus</keyword>
<evidence type="ECO:0000256" key="7">
    <source>
        <dbReference type="ARBA" id="ARBA00023242"/>
    </source>
</evidence>
<evidence type="ECO:0000256" key="4">
    <source>
        <dbReference type="ARBA" id="ARBA00022771"/>
    </source>
</evidence>
<feature type="site" description="Histone H3K4me3 binding" evidence="8">
    <location>
        <position position="29"/>
    </location>
</feature>
<evidence type="ECO:0000313" key="13">
    <source>
        <dbReference type="Proteomes" id="UP000193944"/>
    </source>
</evidence>
<evidence type="ECO:0000259" key="11">
    <source>
        <dbReference type="PROSITE" id="PS50016"/>
    </source>
</evidence>
<reference evidence="12 13" key="1">
    <citation type="submission" date="2016-08" db="EMBL/GenBank/DDBJ databases">
        <title>A Parts List for Fungal Cellulosomes Revealed by Comparative Genomics.</title>
        <authorList>
            <consortium name="DOE Joint Genome Institute"/>
            <person name="Haitjema C.H."/>
            <person name="Gilmore S.P."/>
            <person name="Henske J.K."/>
            <person name="Solomon K.V."/>
            <person name="De Groot R."/>
            <person name="Kuo A."/>
            <person name="Mondo S.J."/>
            <person name="Salamov A.A."/>
            <person name="Labutti K."/>
            <person name="Zhao Z."/>
            <person name="Chiniquy J."/>
            <person name="Barry K."/>
            <person name="Brewer H.M."/>
            <person name="Purvine S.O."/>
            <person name="Wright A.T."/>
            <person name="Boxma B."/>
            <person name="Van Alen T."/>
            <person name="Hackstein J.H."/>
            <person name="Baker S.E."/>
            <person name="Grigoriev I.V."/>
            <person name="O'Malley M.A."/>
        </authorList>
    </citation>
    <scope>NUCLEOTIDE SEQUENCE [LARGE SCALE GENOMIC DNA]</scope>
    <source>
        <strain evidence="12 13">S4</strain>
    </source>
</reference>
<evidence type="ECO:0000256" key="5">
    <source>
        <dbReference type="ARBA" id="ARBA00022833"/>
    </source>
</evidence>
<accession>A0A1Y1WVD0</accession>
<keyword evidence="13" id="KW-1185">Reference proteome</keyword>
<evidence type="ECO:0000256" key="10">
    <source>
        <dbReference type="PROSITE-ProRule" id="PRU00146"/>
    </source>
</evidence>
<dbReference type="EMBL" id="MCFG01000251">
    <property type="protein sequence ID" value="ORX77365.1"/>
    <property type="molecule type" value="Genomic_DNA"/>
</dbReference>
<evidence type="ECO:0000256" key="2">
    <source>
        <dbReference type="ARBA" id="ARBA00010210"/>
    </source>
</evidence>
<dbReference type="PANTHER" id="PTHR10333">
    <property type="entry name" value="INHIBITOR OF GROWTH PROTEIN"/>
    <property type="match status" value="1"/>
</dbReference>
<feature type="site" description="Histone H3K4me3 binding" evidence="8">
    <location>
        <position position="37"/>
    </location>
</feature>
<evidence type="ECO:0000256" key="8">
    <source>
        <dbReference type="PIRSR" id="PIRSR628651-50"/>
    </source>
</evidence>
<dbReference type="PROSITE" id="PS01359">
    <property type="entry name" value="ZF_PHD_1"/>
    <property type="match status" value="1"/>
</dbReference>
<feature type="domain" description="PHD-type" evidence="11">
    <location>
        <begin position="12"/>
        <end position="61"/>
    </location>
</feature>
<comment type="similarity">
    <text evidence="2">Belongs to the ING family.</text>
</comment>
<dbReference type="InterPro" id="IPR028651">
    <property type="entry name" value="ING_fam"/>
</dbReference>
<feature type="binding site" evidence="9">
    <location>
        <position position="33"/>
    </location>
    <ligand>
        <name>Zn(2+)</name>
        <dbReference type="ChEBI" id="CHEBI:29105"/>
        <label>2</label>
    </ligand>
</feature>
<dbReference type="InterPro" id="IPR001965">
    <property type="entry name" value="Znf_PHD"/>
</dbReference>
<dbReference type="InterPro" id="IPR019787">
    <property type="entry name" value="Znf_PHD-finger"/>
</dbReference>
<keyword evidence="5 9" id="KW-0862">Zinc</keyword>
<feature type="binding site" evidence="9">
    <location>
        <position position="55"/>
    </location>
    <ligand>
        <name>Zn(2+)</name>
        <dbReference type="ChEBI" id="CHEBI:29105"/>
        <label>2</label>
    </ligand>
</feature>
<dbReference type="InterPro" id="IPR019786">
    <property type="entry name" value="Zinc_finger_PHD-type_CS"/>
</dbReference>
<feature type="binding site" evidence="9">
    <location>
        <position position="39"/>
    </location>
    <ligand>
        <name>Zn(2+)</name>
        <dbReference type="ChEBI" id="CHEBI:29105"/>
        <label>1</label>
    </ligand>
</feature>
<feature type="binding site" evidence="9">
    <location>
        <position position="42"/>
    </location>
    <ligand>
        <name>Zn(2+)</name>
        <dbReference type="ChEBI" id="CHEBI:29105"/>
        <label>1</label>
    </ligand>
</feature>
<sequence length="69" mass="7924">MTSDLDIDPNEPTYCKCHQVSYGEMIACDNEDCAIEWFHYSCVGLVGPPKGKWYCEDCQALMNKKNKKK</sequence>
<keyword evidence="6" id="KW-0156">Chromatin regulator</keyword>
<dbReference type="FunFam" id="3.30.40.10:FF:000016">
    <property type="entry name" value="Inhibitor of growth protein"/>
    <property type="match status" value="1"/>
</dbReference>
<dbReference type="InterPro" id="IPR013083">
    <property type="entry name" value="Znf_RING/FYVE/PHD"/>
</dbReference>
<dbReference type="Proteomes" id="UP000193944">
    <property type="component" value="Unassembled WGS sequence"/>
</dbReference>
<dbReference type="PROSITE" id="PS50016">
    <property type="entry name" value="ZF_PHD_2"/>
    <property type="match status" value="1"/>
</dbReference>
<reference evidence="12 13" key="2">
    <citation type="submission" date="2016-08" db="EMBL/GenBank/DDBJ databases">
        <title>Pervasive Adenine N6-methylation of Active Genes in Fungi.</title>
        <authorList>
            <consortium name="DOE Joint Genome Institute"/>
            <person name="Mondo S.J."/>
            <person name="Dannebaum R.O."/>
            <person name="Kuo R.C."/>
            <person name="Labutti K."/>
            <person name="Haridas S."/>
            <person name="Kuo A."/>
            <person name="Salamov A."/>
            <person name="Ahrendt S.R."/>
            <person name="Lipzen A."/>
            <person name="Sullivan W."/>
            <person name="Andreopoulos W.B."/>
            <person name="Clum A."/>
            <person name="Lindquist E."/>
            <person name="Daum C."/>
            <person name="Ramamoorthy G.K."/>
            <person name="Gryganskyi A."/>
            <person name="Culley D."/>
            <person name="Magnuson J.K."/>
            <person name="James T.Y."/>
            <person name="O'Malley M.A."/>
            <person name="Stajich J.E."/>
            <person name="Spatafora J.W."/>
            <person name="Visel A."/>
            <person name="Grigoriev I.V."/>
        </authorList>
    </citation>
    <scope>NUCLEOTIDE SEQUENCE [LARGE SCALE GENOMIC DNA]</scope>
    <source>
        <strain evidence="12 13">S4</strain>
    </source>
</reference>
<dbReference type="Gene3D" id="3.30.40.10">
    <property type="entry name" value="Zinc/RING finger domain, C3HC4 (zinc finger)"/>
    <property type="match status" value="1"/>
</dbReference>
<comment type="caution">
    <text evidence="12">The sequence shown here is derived from an EMBL/GenBank/DDBJ whole genome shotgun (WGS) entry which is preliminary data.</text>
</comment>
<keyword evidence="4 10" id="KW-0863">Zinc-finger</keyword>
<dbReference type="GO" id="GO:0006325">
    <property type="term" value="P:chromatin organization"/>
    <property type="evidence" value="ECO:0007669"/>
    <property type="project" value="UniProtKB-KW"/>
</dbReference>
<evidence type="ECO:0000256" key="9">
    <source>
        <dbReference type="PIRSR" id="PIRSR628651-51"/>
    </source>
</evidence>
<dbReference type="InterPro" id="IPR011011">
    <property type="entry name" value="Znf_FYVE_PHD"/>
</dbReference>
<dbReference type="CDD" id="cd15505">
    <property type="entry name" value="PHD_ING"/>
    <property type="match status" value="1"/>
</dbReference>
<dbReference type="STRING" id="1754192.A0A1Y1WVD0"/>
<proteinExistence type="inferred from homology"/>
<evidence type="ECO:0000256" key="3">
    <source>
        <dbReference type="ARBA" id="ARBA00022723"/>
    </source>
</evidence>
<dbReference type="AlphaFoldDB" id="A0A1Y1WVD0"/>
<keyword evidence="3 9" id="KW-0479">Metal-binding</keyword>
<feature type="site" description="Histone H3K4me3 binding" evidence="8">
    <location>
        <position position="25"/>
    </location>
</feature>
<evidence type="ECO:0000256" key="6">
    <source>
        <dbReference type="ARBA" id="ARBA00022853"/>
    </source>
</evidence>
<evidence type="ECO:0000313" key="12">
    <source>
        <dbReference type="EMBL" id="ORX77365.1"/>
    </source>
</evidence>
<feature type="binding site" evidence="9">
    <location>
        <position position="28"/>
    </location>
    <ligand>
        <name>Zn(2+)</name>
        <dbReference type="ChEBI" id="CHEBI:29105"/>
        <label>2</label>
    </ligand>
</feature>
<protein>
    <recommendedName>
        <fullName evidence="11">PHD-type domain-containing protein</fullName>
    </recommendedName>
</protein>
<dbReference type="SUPFAM" id="SSF57903">
    <property type="entry name" value="FYVE/PHD zinc finger"/>
    <property type="match status" value="1"/>
</dbReference>